<protein>
    <submittedName>
        <fullName evidence="1">Uncharacterized protein</fullName>
    </submittedName>
</protein>
<accession>A0ACC2TME2</accession>
<gene>
    <name evidence="1" type="ORF">DSO57_1032507</name>
</gene>
<sequence length="277" mass="30201">MKAPLTPKADHLQPTPGLTPPTANQYAGVAYIILAELVNTMVPAAVPWALVGQSASYLIKLAPLLWWTLPSSQQSKLASEASRPSPGTQYPDKNHLEIKHRIKSLKADHTTHLVIDNSLSLETWTQEQESNPDPRPPWSAGPVDQRTARPRFAGIKPLQADTKNVGPCSEIGQNKEIIASNGRLITAPIRGIEAATISFMNLKSAPVANQEPSPERGMGPQPNPMTLKKVNQVANLRFLTNERTPGPSVILLPLDSNTQFPQACLYQCPDEPPHGKY</sequence>
<dbReference type="EMBL" id="QTSX02002374">
    <property type="protein sequence ID" value="KAJ9075772.1"/>
    <property type="molecule type" value="Genomic_DNA"/>
</dbReference>
<name>A0ACC2TME2_9FUNG</name>
<evidence type="ECO:0000313" key="1">
    <source>
        <dbReference type="EMBL" id="KAJ9075772.1"/>
    </source>
</evidence>
<comment type="caution">
    <text evidence="1">The sequence shown here is derived from an EMBL/GenBank/DDBJ whole genome shotgun (WGS) entry which is preliminary data.</text>
</comment>
<proteinExistence type="predicted"/>
<dbReference type="Proteomes" id="UP001165960">
    <property type="component" value="Unassembled WGS sequence"/>
</dbReference>
<organism evidence="1 2">
    <name type="scientific">Entomophthora muscae</name>
    <dbReference type="NCBI Taxonomy" id="34485"/>
    <lineage>
        <taxon>Eukaryota</taxon>
        <taxon>Fungi</taxon>
        <taxon>Fungi incertae sedis</taxon>
        <taxon>Zoopagomycota</taxon>
        <taxon>Entomophthoromycotina</taxon>
        <taxon>Entomophthoromycetes</taxon>
        <taxon>Entomophthorales</taxon>
        <taxon>Entomophthoraceae</taxon>
        <taxon>Entomophthora</taxon>
    </lineage>
</organism>
<reference evidence="1" key="1">
    <citation type="submission" date="2022-04" db="EMBL/GenBank/DDBJ databases">
        <title>Genome of the entomopathogenic fungus Entomophthora muscae.</title>
        <authorList>
            <person name="Elya C."/>
            <person name="Lovett B.R."/>
            <person name="Lee E."/>
            <person name="Macias A.M."/>
            <person name="Hajek A.E."/>
            <person name="De Bivort B.L."/>
            <person name="Kasson M.T."/>
            <person name="De Fine Licht H.H."/>
            <person name="Stajich J.E."/>
        </authorList>
    </citation>
    <scope>NUCLEOTIDE SEQUENCE</scope>
    <source>
        <strain evidence="1">Berkeley</strain>
    </source>
</reference>
<evidence type="ECO:0000313" key="2">
    <source>
        <dbReference type="Proteomes" id="UP001165960"/>
    </source>
</evidence>
<keyword evidence="2" id="KW-1185">Reference proteome</keyword>